<dbReference type="OrthoDB" id="4838114at2759"/>
<dbReference type="EMBL" id="QVQW01000093">
    <property type="protein sequence ID" value="RKU40732.1"/>
    <property type="molecule type" value="Genomic_DNA"/>
</dbReference>
<dbReference type="Proteomes" id="UP000275385">
    <property type="component" value="Unassembled WGS sequence"/>
</dbReference>
<feature type="region of interest" description="Disordered" evidence="1">
    <location>
        <begin position="110"/>
        <end position="142"/>
    </location>
</feature>
<feature type="region of interest" description="Disordered" evidence="1">
    <location>
        <begin position="164"/>
        <end position="206"/>
    </location>
</feature>
<reference evidence="2 3" key="1">
    <citation type="submission" date="2018-08" db="EMBL/GenBank/DDBJ databases">
        <title>Draft genome of the lignicolous fungus Coniochaeta pulveracea.</title>
        <authorList>
            <person name="Borstlap C.J."/>
            <person name="De Witt R.N."/>
            <person name="Botha A."/>
            <person name="Volschenk H."/>
        </authorList>
    </citation>
    <scope>NUCLEOTIDE SEQUENCE [LARGE SCALE GENOMIC DNA]</scope>
    <source>
        <strain evidence="2 3">CAB683</strain>
    </source>
</reference>
<organism evidence="2 3">
    <name type="scientific">Coniochaeta pulveracea</name>
    <dbReference type="NCBI Taxonomy" id="177199"/>
    <lineage>
        <taxon>Eukaryota</taxon>
        <taxon>Fungi</taxon>
        <taxon>Dikarya</taxon>
        <taxon>Ascomycota</taxon>
        <taxon>Pezizomycotina</taxon>
        <taxon>Sordariomycetes</taxon>
        <taxon>Sordariomycetidae</taxon>
        <taxon>Coniochaetales</taxon>
        <taxon>Coniochaetaceae</taxon>
        <taxon>Coniochaeta</taxon>
    </lineage>
</organism>
<sequence length="384" mass="42027">MSLSVQNAPLREVAGHSSNAPEPEPSYKPTVAGHHDALFDDFHTVDDHDQVAHEEDPTISQHKMEVPMLPQRSSLRASRFVDSISLSSSKLSLKAPELSQTTIHEVYLSSEEDASSSADDFSDYDWDSETDDTDVQSARRDSHEAQARVISVVFHGKPSIIDLPSHRSTVSSISPSYMSAPSFRRAGTPTESSSSQQSSPRKSSLVSSLLSRRQPLFLHIDPYANGSSYSLDATSKHQGDEDLVPLKTPRTPKLLTSMSRTMSLVRKRSRPLLNAFSNDTPSSTTPALEESVEATPTAPVSDHITTQTIEAPAQSHSEQALRSPTYNEIIKAARKATSRHSEPFSPSENDLPPIVPASAHPAKRRILSGLASRRQSFKWTGSLI</sequence>
<feature type="compositionally biased region" description="Low complexity" evidence="1">
    <location>
        <begin position="192"/>
        <end position="206"/>
    </location>
</feature>
<evidence type="ECO:0000313" key="2">
    <source>
        <dbReference type="EMBL" id="RKU40732.1"/>
    </source>
</evidence>
<accession>A0A420XYI7</accession>
<feature type="region of interest" description="Disordered" evidence="1">
    <location>
        <begin position="335"/>
        <end position="356"/>
    </location>
</feature>
<feature type="compositionally biased region" description="Acidic residues" evidence="1">
    <location>
        <begin position="110"/>
        <end position="134"/>
    </location>
</feature>
<keyword evidence="3" id="KW-1185">Reference proteome</keyword>
<feature type="compositionally biased region" description="Low complexity" evidence="1">
    <location>
        <begin position="171"/>
        <end position="182"/>
    </location>
</feature>
<feature type="region of interest" description="Disordered" evidence="1">
    <location>
        <begin position="1"/>
        <end position="33"/>
    </location>
</feature>
<comment type="caution">
    <text evidence="2">The sequence shown here is derived from an EMBL/GenBank/DDBJ whole genome shotgun (WGS) entry which is preliminary data.</text>
</comment>
<gene>
    <name evidence="2" type="ORF">DL546_002486</name>
</gene>
<evidence type="ECO:0000256" key="1">
    <source>
        <dbReference type="SAM" id="MobiDB-lite"/>
    </source>
</evidence>
<name>A0A420XYI7_9PEZI</name>
<protein>
    <submittedName>
        <fullName evidence="2">Uncharacterized protein</fullName>
    </submittedName>
</protein>
<evidence type="ECO:0000313" key="3">
    <source>
        <dbReference type="Proteomes" id="UP000275385"/>
    </source>
</evidence>
<proteinExistence type="predicted"/>
<dbReference type="AlphaFoldDB" id="A0A420XYI7"/>